<dbReference type="AlphaFoldDB" id="A0AAW0BH18"/>
<dbReference type="Proteomes" id="UP001362999">
    <property type="component" value="Unassembled WGS sequence"/>
</dbReference>
<dbReference type="Pfam" id="PF12937">
    <property type="entry name" value="F-box-like"/>
    <property type="match status" value="1"/>
</dbReference>
<keyword evidence="4" id="KW-1185">Reference proteome</keyword>
<dbReference type="Gene3D" id="1.20.1280.50">
    <property type="match status" value="1"/>
</dbReference>
<dbReference type="SUPFAM" id="SSF52047">
    <property type="entry name" value="RNI-like"/>
    <property type="match status" value="1"/>
</dbReference>
<protein>
    <recommendedName>
        <fullName evidence="2">F-box domain-containing protein</fullName>
    </recommendedName>
</protein>
<evidence type="ECO:0000256" key="1">
    <source>
        <dbReference type="SAM" id="MobiDB-lite"/>
    </source>
</evidence>
<dbReference type="InterPro" id="IPR001810">
    <property type="entry name" value="F-box_dom"/>
</dbReference>
<organism evidence="3 4">
    <name type="scientific">Favolaschia claudopus</name>
    <dbReference type="NCBI Taxonomy" id="2862362"/>
    <lineage>
        <taxon>Eukaryota</taxon>
        <taxon>Fungi</taxon>
        <taxon>Dikarya</taxon>
        <taxon>Basidiomycota</taxon>
        <taxon>Agaricomycotina</taxon>
        <taxon>Agaricomycetes</taxon>
        <taxon>Agaricomycetidae</taxon>
        <taxon>Agaricales</taxon>
        <taxon>Marasmiineae</taxon>
        <taxon>Mycenaceae</taxon>
        <taxon>Favolaschia</taxon>
    </lineage>
</organism>
<comment type="caution">
    <text evidence="3">The sequence shown here is derived from an EMBL/GenBank/DDBJ whole genome shotgun (WGS) entry which is preliminary data.</text>
</comment>
<feature type="compositionally biased region" description="Acidic residues" evidence="1">
    <location>
        <begin position="171"/>
        <end position="184"/>
    </location>
</feature>
<dbReference type="EMBL" id="JAWWNJ010000034">
    <property type="protein sequence ID" value="KAK7025095.1"/>
    <property type="molecule type" value="Genomic_DNA"/>
</dbReference>
<name>A0AAW0BH18_9AGAR</name>
<feature type="region of interest" description="Disordered" evidence="1">
    <location>
        <begin position="164"/>
        <end position="235"/>
    </location>
</feature>
<evidence type="ECO:0000313" key="3">
    <source>
        <dbReference type="EMBL" id="KAK7025095.1"/>
    </source>
</evidence>
<feature type="domain" description="F-box" evidence="2">
    <location>
        <begin position="391"/>
        <end position="441"/>
    </location>
</feature>
<proteinExistence type="predicted"/>
<sequence length="720" mass="82160">MARTRVPYHPKLVPWPASQTKKFMRKFARMTPLQRLKFLARLNPYKDYRGYIYALRQDYFDAVTGQWRSIVKYGLTKNFARRRREYKKCGTIEWLYHWRTDCVKLTEATIHARLRHQGVNVKAFPQGSIPNPVFRGKFYKGEVRSRKPGYNYPTMVKVEALLATPSPTESECSEDEIDELTDEPQGERPTDVGYAPSKDTAGKGAPTRPDPAGPRLSADPTRTLGAICQNPRNDAKYATDRGTIAENVPKWSTRPRLLNREPLVAVPRTSISSSSMRTKIQMVMSSSSQALLARDLDHWDSDHSSLQELRLAQRRTTLRAAVLDLRIAELEYESHEKKRVAFEKSSIALGKKIDAESQEKNRVALEESGVALRKEINAARQKVEQTQLGRTLPVELVLRILWLAIVERGRVGPDPKELVKLTQICRYWNLLVRKTGSLWNEVEYTLSKANTPLYWPQRMTPILLRGANAGLHITIHCDLFDDMTCSGFSSFWDNLARYTRSLTIGLAVWEDLVPLELYFPQLEQLHVERTRGIFAEWGQTDSLSYLFGGNFPQLSNCDLVVCDWEGEDTRTEDVFTATNLTNFSLAPYSRTGWFAPWLQHLKLPNLETLALSKGASFDASDMKAFLARSQPPLYKLTTYDWMEHSVLLQLASIRTLVITQSCSQELGMESLLDAGVLPSLSELDVSQSYPIEWNVIWEVVSRRRQTLKAVTIRARAGRPI</sequence>
<reference evidence="3 4" key="1">
    <citation type="journal article" date="2024" name="J Genomics">
        <title>Draft genome sequencing and assembly of Favolaschia claudopus CIRM-BRFM 2984 isolated from oak limbs.</title>
        <authorList>
            <person name="Navarro D."/>
            <person name="Drula E."/>
            <person name="Chaduli D."/>
            <person name="Cazenave R."/>
            <person name="Ahrendt S."/>
            <person name="Wang J."/>
            <person name="Lipzen A."/>
            <person name="Daum C."/>
            <person name="Barry K."/>
            <person name="Grigoriev I.V."/>
            <person name="Favel A."/>
            <person name="Rosso M.N."/>
            <person name="Martin F."/>
        </authorList>
    </citation>
    <scope>NUCLEOTIDE SEQUENCE [LARGE SCALE GENOMIC DNA]</scope>
    <source>
        <strain evidence="3 4">CIRM-BRFM 2984</strain>
    </source>
</reference>
<evidence type="ECO:0000259" key="2">
    <source>
        <dbReference type="Pfam" id="PF12937"/>
    </source>
</evidence>
<gene>
    <name evidence="3" type="ORF">R3P38DRAFT_3194020</name>
</gene>
<evidence type="ECO:0000313" key="4">
    <source>
        <dbReference type="Proteomes" id="UP001362999"/>
    </source>
</evidence>
<dbReference type="CDD" id="cd09917">
    <property type="entry name" value="F-box_SF"/>
    <property type="match status" value="1"/>
</dbReference>
<accession>A0AAW0BH18</accession>